<evidence type="ECO:0000256" key="4">
    <source>
        <dbReference type="ARBA" id="ARBA00022801"/>
    </source>
</evidence>
<dbReference type="OrthoDB" id="9816160at2"/>
<dbReference type="PANTHER" id="PTHR43768">
    <property type="entry name" value="TREHALOSE 6-PHOSPHATE PHOSPHATASE"/>
    <property type="match status" value="1"/>
</dbReference>
<evidence type="ECO:0000256" key="6">
    <source>
        <dbReference type="RuleBase" id="RU361117"/>
    </source>
</evidence>
<evidence type="ECO:0000256" key="1">
    <source>
        <dbReference type="ARBA" id="ARBA00000500"/>
    </source>
</evidence>
<dbReference type="GO" id="GO:0005992">
    <property type="term" value="P:trehalose biosynthetic process"/>
    <property type="evidence" value="ECO:0007669"/>
    <property type="project" value="UniProtKB-UniPathway"/>
</dbReference>
<dbReference type="PANTHER" id="PTHR43768:SF3">
    <property type="entry name" value="TREHALOSE 6-PHOSPHATE PHOSPHATASE"/>
    <property type="match status" value="1"/>
</dbReference>
<dbReference type="RefSeq" id="WP_146953482.1">
    <property type="nucleotide sequence ID" value="NZ_BAABBJ010000001.1"/>
</dbReference>
<dbReference type="AlphaFoldDB" id="A0A512PEX2"/>
<comment type="function">
    <text evidence="5 6">Removes the phosphate from trehalose 6-phosphate to produce free trehalose.</text>
</comment>
<comment type="similarity">
    <text evidence="3 6">Belongs to the trehalose phosphatase family.</text>
</comment>
<dbReference type="GO" id="GO:0046872">
    <property type="term" value="F:metal ion binding"/>
    <property type="evidence" value="ECO:0007669"/>
    <property type="project" value="UniProtKB-KW"/>
</dbReference>
<proteinExistence type="inferred from homology"/>
<dbReference type="NCBIfam" id="TIGR00685">
    <property type="entry name" value="T6PP"/>
    <property type="match status" value="1"/>
</dbReference>
<dbReference type="InterPro" id="IPR023214">
    <property type="entry name" value="HAD_sf"/>
</dbReference>
<dbReference type="Pfam" id="PF02358">
    <property type="entry name" value="Trehalose_PPase"/>
    <property type="match status" value="1"/>
</dbReference>
<dbReference type="UniPathway" id="UPA00299"/>
<dbReference type="InterPro" id="IPR036412">
    <property type="entry name" value="HAD-like_sf"/>
</dbReference>
<dbReference type="EC" id="3.1.3.12" evidence="6"/>
<evidence type="ECO:0000256" key="2">
    <source>
        <dbReference type="ARBA" id="ARBA00005199"/>
    </source>
</evidence>
<dbReference type="InterPro" id="IPR044651">
    <property type="entry name" value="OTSB-like"/>
</dbReference>
<gene>
    <name evidence="7" type="primary">otsB</name>
    <name evidence="7" type="ORF">CSO01_24410</name>
</gene>
<evidence type="ECO:0000256" key="5">
    <source>
        <dbReference type="ARBA" id="ARBA00024179"/>
    </source>
</evidence>
<protein>
    <recommendedName>
        <fullName evidence="6">Trehalose 6-phosphate phosphatase</fullName>
        <ecNumber evidence="6">3.1.3.12</ecNumber>
    </recommendedName>
</protein>
<name>A0A512PEX2_9CELL</name>
<keyword evidence="4 6" id="KW-0378">Hydrolase</keyword>
<evidence type="ECO:0000313" key="8">
    <source>
        <dbReference type="Proteomes" id="UP000321798"/>
    </source>
</evidence>
<comment type="pathway">
    <text evidence="2 6">Glycan biosynthesis; trehalose biosynthesis.</text>
</comment>
<organism evidence="7 8">
    <name type="scientific">Cellulomonas soli</name>
    <dbReference type="NCBI Taxonomy" id="931535"/>
    <lineage>
        <taxon>Bacteria</taxon>
        <taxon>Bacillati</taxon>
        <taxon>Actinomycetota</taxon>
        <taxon>Actinomycetes</taxon>
        <taxon>Micrococcales</taxon>
        <taxon>Cellulomonadaceae</taxon>
        <taxon>Cellulomonas</taxon>
    </lineage>
</organism>
<keyword evidence="6" id="KW-0460">Magnesium</keyword>
<dbReference type="GO" id="GO:0004805">
    <property type="term" value="F:trehalose-phosphatase activity"/>
    <property type="evidence" value="ECO:0007669"/>
    <property type="project" value="UniProtKB-EC"/>
</dbReference>
<dbReference type="NCBIfam" id="TIGR01484">
    <property type="entry name" value="HAD-SF-IIB"/>
    <property type="match status" value="1"/>
</dbReference>
<sequence length="265" mass="27348">MSERQGDAADGLTAALRAVVADPAARPFLVALDFDGTLAPLQDDPSASRILPAGVDALARLAQVEGVELALVSGRAMTDLHALAEVPAGTFLIGSHGAERARVTAFGLDRDVVQLSDEQADRLAALGAQTAAVARGRDGVWVETKPTAVVVHTRLAEPDVAAEATQVAVELGERLGTGVLRGRDVVEITVLQADKGEALTALRAELGASVVLYAGDDVTDEHAFAALGPQDLSIKVGRAETVARYRLATPQELVDTLGGLAAALV</sequence>
<dbReference type="EMBL" id="BKAL01000008">
    <property type="protein sequence ID" value="GEP69726.1"/>
    <property type="molecule type" value="Genomic_DNA"/>
</dbReference>
<dbReference type="InterPro" id="IPR003337">
    <property type="entry name" value="Trehalose_PPase"/>
</dbReference>
<dbReference type="Proteomes" id="UP000321798">
    <property type="component" value="Unassembled WGS sequence"/>
</dbReference>
<accession>A0A512PEX2</accession>
<comment type="caution">
    <text evidence="7">The sequence shown here is derived from an EMBL/GenBank/DDBJ whole genome shotgun (WGS) entry which is preliminary data.</text>
</comment>
<dbReference type="SUPFAM" id="SSF56784">
    <property type="entry name" value="HAD-like"/>
    <property type="match status" value="1"/>
</dbReference>
<dbReference type="Gene3D" id="3.40.50.1000">
    <property type="entry name" value="HAD superfamily/HAD-like"/>
    <property type="match status" value="1"/>
</dbReference>
<comment type="catalytic activity">
    <reaction evidence="1 6">
        <text>alpha,alpha-trehalose 6-phosphate + H2O = alpha,alpha-trehalose + phosphate</text>
        <dbReference type="Rhea" id="RHEA:23420"/>
        <dbReference type="ChEBI" id="CHEBI:15377"/>
        <dbReference type="ChEBI" id="CHEBI:16551"/>
        <dbReference type="ChEBI" id="CHEBI:43474"/>
        <dbReference type="ChEBI" id="CHEBI:58429"/>
        <dbReference type="EC" id="3.1.3.12"/>
    </reaction>
</comment>
<comment type="cofactor">
    <cofactor evidence="6">
        <name>Mg(2+)</name>
        <dbReference type="ChEBI" id="CHEBI:18420"/>
    </cofactor>
</comment>
<reference evidence="7 8" key="1">
    <citation type="submission" date="2019-07" db="EMBL/GenBank/DDBJ databases">
        <title>Whole genome shotgun sequence of Cellulomonas soli NBRC 109434.</title>
        <authorList>
            <person name="Hosoyama A."/>
            <person name="Uohara A."/>
            <person name="Ohji S."/>
            <person name="Ichikawa N."/>
        </authorList>
    </citation>
    <scope>NUCLEOTIDE SEQUENCE [LARGE SCALE GENOMIC DNA]</scope>
    <source>
        <strain evidence="7 8">NBRC 109434</strain>
    </source>
</reference>
<dbReference type="InterPro" id="IPR006379">
    <property type="entry name" value="HAD-SF_hydro_IIB"/>
</dbReference>
<evidence type="ECO:0000313" key="7">
    <source>
        <dbReference type="EMBL" id="GEP69726.1"/>
    </source>
</evidence>
<keyword evidence="6" id="KW-0479">Metal-binding</keyword>
<dbReference type="Gene3D" id="3.30.70.1020">
    <property type="entry name" value="Trehalose-6-phosphate phosphatase related protein, domain 2"/>
    <property type="match status" value="1"/>
</dbReference>
<keyword evidence="8" id="KW-1185">Reference proteome</keyword>
<evidence type="ECO:0000256" key="3">
    <source>
        <dbReference type="ARBA" id="ARBA00008770"/>
    </source>
</evidence>